<organism evidence="7 8">
    <name type="scientific">Kribbibacterium absianum</name>
    <dbReference type="NCBI Taxonomy" id="3044210"/>
    <lineage>
        <taxon>Bacteria</taxon>
        <taxon>Bacillati</taxon>
        <taxon>Actinomycetota</taxon>
        <taxon>Coriobacteriia</taxon>
        <taxon>Coriobacteriales</taxon>
        <taxon>Kribbibacteriaceae</taxon>
        <taxon>Kribbibacterium</taxon>
    </lineage>
</organism>
<feature type="coiled-coil region" evidence="4">
    <location>
        <begin position="348"/>
        <end position="403"/>
    </location>
</feature>
<dbReference type="Proteomes" id="UP001431693">
    <property type="component" value="Unassembled WGS sequence"/>
</dbReference>
<protein>
    <recommendedName>
        <fullName evidence="3">Nuclease SbcCD subunit C</fullName>
    </recommendedName>
</protein>
<comment type="subunit">
    <text evidence="2">Heterodimer of SbcC and SbcD.</text>
</comment>
<dbReference type="RefSeq" id="WP_283713775.1">
    <property type="nucleotide sequence ID" value="NZ_JASJEW010000006.1"/>
</dbReference>
<feature type="domain" description="Rad50/SbcC-type AAA" evidence="6">
    <location>
        <begin position="6"/>
        <end position="179"/>
    </location>
</feature>
<dbReference type="Gene3D" id="3.40.50.300">
    <property type="entry name" value="P-loop containing nucleotide triphosphate hydrolases"/>
    <property type="match status" value="2"/>
</dbReference>
<gene>
    <name evidence="7" type="ORF">QJ043_05010</name>
</gene>
<dbReference type="PANTHER" id="PTHR32114:SF2">
    <property type="entry name" value="ABC TRANSPORTER ABCH.3"/>
    <property type="match status" value="1"/>
</dbReference>
<keyword evidence="8" id="KW-1185">Reference proteome</keyword>
<evidence type="ECO:0000256" key="5">
    <source>
        <dbReference type="SAM" id="MobiDB-lite"/>
    </source>
</evidence>
<feature type="coiled-coil region" evidence="4">
    <location>
        <begin position="560"/>
        <end position="760"/>
    </location>
</feature>
<dbReference type="InterPro" id="IPR027417">
    <property type="entry name" value="P-loop_NTPase"/>
</dbReference>
<dbReference type="InterPro" id="IPR038729">
    <property type="entry name" value="Rad50/SbcC_AAA"/>
</dbReference>
<reference evidence="7" key="1">
    <citation type="submission" date="2023-05" db="EMBL/GenBank/DDBJ databases">
        <title>[olsenella] sp. nov., isolated from a pig farm feces dump.</title>
        <authorList>
            <person name="Chang Y.-H."/>
        </authorList>
    </citation>
    <scope>NUCLEOTIDE SEQUENCE</scope>
    <source>
        <strain evidence="7">YH-ols2217</strain>
    </source>
</reference>
<proteinExistence type="inferred from homology"/>
<dbReference type="Pfam" id="PF13476">
    <property type="entry name" value="AAA_23"/>
    <property type="match status" value="1"/>
</dbReference>
<feature type="region of interest" description="Disordered" evidence="5">
    <location>
        <begin position="220"/>
        <end position="243"/>
    </location>
</feature>
<accession>A0ABT6ZK47</accession>
<dbReference type="Pfam" id="PF13558">
    <property type="entry name" value="SbcC_Walker_B"/>
    <property type="match status" value="1"/>
</dbReference>
<comment type="similarity">
    <text evidence="1">Belongs to the SMC family. SbcC subfamily.</text>
</comment>
<evidence type="ECO:0000313" key="8">
    <source>
        <dbReference type="Proteomes" id="UP001431693"/>
    </source>
</evidence>
<evidence type="ECO:0000256" key="1">
    <source>
        <dbReference type="ARBA" id="ARBA00006930"/>
    </source>
</evidence>
<evidence type="ECO:0000259" key="6">
    <source>
        <dbReference type="Pfam" id="PF13476"/>
    </source>
</evidence>
<comment type="caution">
    <text evidence="7">The sequence shown here is derived from an EMBL/GenBank/DDBJ whole genome shotgun (WGS) entry which is preliminary data.</text>
</comment>
<evidence type="ECO:0000256" key="4">
    <source>
        <dbReference type="SAM" id="Coils"/>
    </source>
</evidence>
<sequence length="932" mass="100928">MRPTTLTICGFGPYAGEETVDFSRLGTEGLYLVTGDTGAGKSTIFDAIAYALYGEGATPGRDRASLRSDHAEPDTPTFVRLTFELRGNTYTIERNPTYWRPHKRKKGELAKQEAGVTLTLPDGSVITSTRRADLAVAELLGLDRDEFAQIVMIAQGDFQRLLKASSSERVGLFRQLFQTGWAQDLQQALGRRERALAAESAAVRERGLAAARRAVVDPTLADEEGAAPEAATELSGWLESQGTRPEQAAACLDTLIEHDESEERRAQAEDERIGRERERVAAATAQVAEREKSEREHATAVEQLRALEPRQAEARAAVERCAAQRPLAQKLRDAVAVEKNALGSYAALTQATAERDQAREVLEALAAQETQEAEAAGVEARTVEDLETRLRETDVNADAERDARQWRAQAPEVMRRVTEQRERLEGLLAQEAGLSDEERTARADAQNAANAYAAARLQADRAANAYRAAKRAFDDGAAGRLAQALAPGTACPVCGSREHPRPAPMAHDVPTEEAVRDAERAMSAAEQASSRAAVTSGQAQTALEAATRALEELVAREGARSALEKALAETREEQRAAEQRTREADAAIARIEDLQQRLTRAHESLSQHQDALRGLRDRRAEKRRALDVAAERVSSLRAGLAHETEEEARAALEAKEAELAALETAARQAEQRLQAINEERSRLIGRRDGLARRLQELPQLDAGDLRSESARIAAAKQANDDLRTAVAGRLNVNRQCAAELRAVARDQAELEERARDLSALCAATNRTGKLGKVTFEAYLQMHRLDQVLAAANQRYRAMSAGRYELVRYDPEAGGSGSGLAISVKDAYTGKVRSAGTLSGGESFEASLALALGLSDVVQAHAGGVSLDCLFVDEGFGTLDPEALNRTVSTLMRLTGGHKLVGAISHVPAMREAIDKQIVVTASEQGSAIRVEA</sequence>
<name>A0ABT6ZK47_9ACTN</name>
<feature type="region of interest" description="Disordered" evidence="5">
    <location>
        <begin position="257"/>
        <end position="278"/>
    </location>
</feature>
<dbReference type="EMBL" id="JASJEX010000002">
    <property type="protein sequence ID" value="MDJ1129437.1"/>
    <property type="molecule type" value="Genomic_DNA"/>
</dbReference>
<evidence type="ECO:0000256" key="2">
    <source>
        <dbReference type="ARBA" id="ARBA00011322"/>
    </source>
</evidence>
<evidence type="ECO:0000313" key="7">
    <source>
        <dbReference type="EMBL" id="MDJ1129437.1"/>
    </source>
</evidence>
<dbReference type="PANTHER" id="PTHR32114">
    <property type="entry name" value="ABC TRANSPORTER ABCH.3"/>
    <property type="match status" value="1"/>
</dbReference>
<keyword evidence="4" id="KW-0175">Coiled coil</keyword>
<dbReference type="SUPFAM" id="SSF52540">
    <property type="entry name" value="P-loop containing nucleoside triphosphate hydrolases"/>
    <property type="match status" value="1"/>
</dbReference>
<evidence type="ECO:0000256" key="3">
    <source>
        <dbReference type="ARBA" id="ARBA00013368"/>
    </source>
</evidence>